<sequence>MSAISLVTENRVKIVLKNDAVLEFAHAKDRRSTEWPTIEAHLSQLYTRLARVIRTPETTTEFDAMDKQQQDGLKDVGGYIPAILKGSRRISGAVEARTAIVLDADTLPSDGHLKLWQDWLNSFGYNALIHTTRKHRPESPRARLVIPTDRPMALDEYHYICGFIYCVLNEEENSIFDHTTLQAERFMYWPSASTDQEFWYKINDAELLHVDHFMSGDPDWRNSDWMQQLNSIKPRVDQTQFTRERFGDGERTATFTRLTGTLLAHGIDADVTWQLMDAFNQVFFNPPFGYQKFEHDFRGIWKREEAKRNGRTN</sequence>
<dbReference type="Proteomes" id="UP000190229">
    <property type="component" value="Unassembled WGS sequence"/>
</dbReference>
<dbReference type="RefSeq" id="WP_079290771.1">
    <property type="nucleotide sequence ID" value="NZ_MWPS01000025.1"/>
</dbReference>
<organism evidence="2 3">
    <name type="scientific">Ferroacidibacillus organovorans</name>
    <dbReference type="NCBI Taxonomy" id="1765683"/>
    <lineage>
        <taxon>Bacteria</taxon>
        <taxon>Bacillati</taxon>
        <taxon>Bacillota</taxon>
        <taxon>Bacilli</taxon>
        <taxon>Bacillales</taxon>
        <taxon>Alicyclobacillaceae</taxon>
        <taxon>Ferroacidibacillus</taxon>
    </lineage>
</organism>
<evidence type="ECO:0000259" key="1">
    <source>
        <dbReference type="Pfam" id="PF08708"/>
    </source>
</evidence>
<reference evidence="2 3" key="1">
    <citation type="submission" date="2017-02" db="EMBL/GenBank/DDBJ databases">
        <title>Draft genome of Acidibacillus ferrooxidans Huett2.</title>
        <authorList>
            <person name="Schopf S."/>
        </authorList>
    </citation>
    <scope>NUCLEOTIDE SEQUENCE [LARGE SCALE GENOMIC DNA]</scope>
    <source>
        <strain evidence="2 3">Huett2</strain>
    </source>
</reference>
<comment type="caution">
    <text evidence="2">The sequence shown here is derived from an EMBL/GenBank/DDBJ whole genome shotgun (WGS) entry which is preliminary data.</text>
</comment>
<dbReference type="InterPro" id="IPR014820">
    <property type="entry name" value="PriCT_1"/>
</dbReference>
<proteinExistence type="predicted"/>
<name>A0A1V4ESV0_9BACL</name>
<accession>A0A1V4ESV0</accession>
<protein>
    <recommendedName>
        <fullName evidence="1">Primase C-terminal 1 domain-containing protein</fullName>
    </recommendedName>
</protein>
<dbReference type="Pfam" id="PF08708">
    <property type="entry name" value="PriCT_1"/>
    <property type="match status" value="1"/>
</dbReference>
<keyword evidence="3" id="KW-1185">Reference proteome</keyword>
<evidence type="ECO:0000313" key="2">
    <source>
        <dbReference type="EMBL" id="OPG15997.1"/>
    </source>
</evidence>
<gene>
    <name evidence="2" type="ORF">B2M26_08880</name>
</gene>
<dbReference type="EMBL" id="MWPS01000025">
    <property type="protein sequence ID" value="OPG15997.1"/>
    <property type="molecule type" value="Genomic_DNA"/>
</dbReference>
<dbReference type="AlphaFoldDB" id="A0A1V4ESV0"/>
<feature type="domain" description="Primase C-terminal 1" evidence="1">
    <location>
        <begin position="247"/>
        <end position="305"/>
    </location>
</feature>
<evidence type="ECO:0000313" key="3">
    <source>
        <dbReference type="Proteomes" id="UP000190229"/>
    </source>
</evidence>